<gene>
    <name evidence="1" type="ORF">GMARGA_LOCUS10852</name>
</gene>
<evidence type="ECO:0000313" key="1">
    <source>
        <dbReference type="EMBL" id="CAG8679060.1"/>
    </source>
</evidence>
<proteinExistence type="predicted"/>
<protein>
    <submittedName>
        <fullName evidence="1">42653_t:CDS:1</fullName>
    </submittedName>
</protein>
<keyword evidence="2" id="KW-1185">Reference proteome</keyword>
<accession>A0ABN7UUJ8</accession>
<evidence type="ECO:0000313" key="2">
    <source>
        <dbReference type="Proteomes" id="UP000789901"/>
    </source>
</evidence>
<sequence>MFIRLHRIDKLHITRNITQTSHRCISQNIMLNSQVFDLTQERQQNFIVM</sequence>
<dbReference type="EMBL" id="CAJVQB010006185">
    <property type="protein sequence ID" value="CAG8679060.1"/>
    <property type="molecule type" value="Genomic_DNA"/>
</dbReference>
<comment type="caution">
    <text evidence="1">The sequence shown here is derived from an EMBL/GenBank/DDBJ whole genome shotgun (WGS) entry which is preliminary data.</text>
</comment>
<dbReference type="Proteomes" id="UP000789901">
    <property type="component" value="Unassembled WGS sequence"/>
</dbReference>
<organism evidence="1 2">
    <name type="scientific">Gigaspora margarita</name>
    <dbReference type="NCBI Taxonomy" id="4874"/>
    <lineage>
        <taxon>Eukaryota</taxon>
        <taxon>Fungi</taxon>
        <taxon>Fungi incertae sedis</taxon>
        <taxon>Mucoromycota</taxon>
        <taxon>Glomeromycotina</taxon>
        <taxon>Glomeromycetes</taxon>
        <taxon>Diversisporales</taxon>
        <taxon>Gigasporaceae</taxon>
        <taxon>Gigaspora</taxon>
    </lineage>
</organism>
<name>A0ABN7UUJ8_GIGMA</name>
<reference evidence="1 2" key="1">
    <citation type="submission" date="2021-06" db="EMBL/GenBank/DDBJ databases">
        <authorList>
            <person name="Kallberg Y."/>
            <person name="Tangrot J."/>
            <person name="Rosling A."/>
        </authorList>
    </citation>
    <scope>NUCLEOTIDE SEQUENCE [LARGE SCALE GENOMIC DNA]</scope>
    <source>
        <strain evidence="1 2">120-4 pot B 10/14</strain>
    </source>
</reference>